<dbReference type="AlphaFoldDB" id="G9YQ11"/>
<accession>G9YQ11</accession>
<proteinExistence type="predicted"/>
<reference evidence="1 2" key="1">
    <citation type="submission" date="2011-08" db="EMBL/GenBank/DDBJ databases">
        <authorList>
            <person name="Weinstock G."/>
            <person name="Sodergren E."/>
            <person name="Clifton S."/>
            <person name="Fulton L."/>
            <person name="Fulton B."/>
            <person name="Courtney L."/>
            <person name="Fronick C."/>
            <person name="Harrison M."/>
            <person name="Strong C."/>
            <person name="Farmer C."/>
            <person name="Delahaunty K."/>
            <person name="Markovic C."/>
            <person name="Hall O."/>
            <person name="Minx P."/>
            <person name="Tomlinson C."/>
            <person name="Mitreva M."/>
            <person name="Hou S."/>
            <person name="Chen J."/>
            <person name="Wollam A."/>
            <person name="Pepin K.H."/>
            <person name="Johnson M."/>
            <person name="Bhonagiri V."/>
            <person name="Zhang X."/>
            <person name="Suruliraj S."/>
            <person name="Warren W."/>
            <person name="Chinwalla A."/>
            <person name="Mardis E.R."/>
            <person name="Wilson R.K."/>
        </authorList>
    </citation>
    <scope>NUCLEOTIDE SEQUENCE [LARGE SCALE GENOMIC DNA]</scope>
    <source>
        <strain evidence="1 2">ATCC 29863</strain>
    </source>
</reference>
<dbReference type="RefSeq" id="WP_007490160.1">
    <property type="nucleotide sequence ID" value="NZ_JH417718.1"/>
</dbReference>
<name>G9YQ11_FLAPL</name>
<sequence length="346" mass="38646">MEQIQNNRVITDLYRENAQFPGIALDGSDVYLCWQRFVDRHDSLMASCRRGDEVVWEREISDGGEVLHPVILAHGGAIWYAWSEYARENWRILARCYRDGQWGEVLTVASGEALFFPRLFTWQGKLHVIWTEQHKGSAAAVLCPLTEAGPGAAETVSTVGEAYRAGAAEGGDGNLYVAYDGFDGKQYKLFARARTAAGWSEEIVVSQGEDWASTPWIAAKPDGAVVGWYDYGYMAVYSVRSADLTVRDGALTAVNPQCLKEGVDWYLDLHVASNSSGLQAMAYTRSKYDVLVCTRRGSEPWSRPVLMSYGDGHCGVHPKLLVDEDDTIHLMWQFGFKNGHMERTPR</sequence>
<organism evidence="1 2">
    <name type="scientific">Flavonifractor plautii ATCC 29863</name>
    <dbReference type="NCBI Taxonomy" id="411475"/>
    <lineage>
        <taxon>Bacteria</taxon>
        <taxon>Bacillati</taxon>
        <taxon>Bacillota</taxon>
        <taxon>Clostridia</taxon>
        <taxon>Eubacteriales</taxon>
        <taxon>Oscillospiraceae</taxon>
        <taxon>Flavonifractor</taxon>
    </lineage>
</organism>
<protein>
    <submittedName>
        <fullName evidence="1">Uncharacterized protein</fullName>
    </submittedName>
</protein>
<dbReference type="EMBL" id="AGCK01000119">
    <property type="protein sequence ID" value="EHM52191.1"/>
    <property type="molecule type" value="Genomic_DNA"/>
</dbReference>
<dbReference type="PATRIC" id="fig|411475.3.peg.1388"/>
<gene>
    <name evidence="1" type="ORF">HMPREF0372_01604</name>
</gene>
<evidence type="ECO:0000313" key="2">
    <source>
        <dbReference type="Proteomes" id="UP000004459"/>
    </source>
</evidence>
<evidence type="ECO:0000313" key="1">
    <source>
        <dbReference type="EMBL" id="EHM52191.1"/>
    </source>
</evidence>
<dbReference type="Proteomes" id="UP000004459">
    <property type="component" value="Unassembled WGS sequence"/>
</dbReference>
<comment type="caution">
    <text evidence="1">The sequence shown here is derived from an EMBL/GenBank/DDBJ whole genome shotgun (WGS) entry which is preliminary data.</text>
</comment>
<dbReference type="HOGENOM" id="CLU_801115_0_0_9"/>